<dbReference type="PANTHER" id="PTHR10996">
    <property type="entry name" value="2-HYDROXYACID DEHYDROGENASE-RELATED"/>
    <property type="match status" value="1"/>
</dbReference>
<dbReference type="GO" id="GO:0005829">
    <property type="term" value="C:cytosol"/>
    <property type="evidence" value="ECO:0007669"/>
    <property type="project" value="TreeGrafter"/>
</dbReference>
<dbReference type="PANTHER" id="PTHR10996:SF178">
    <property type="entry name" value="2-HYDROXYACID DEHYDROGENASE YGL185C-RELATED"/>
    <property type="match status" value="1"/>
</dbReference>
<evidence type="ECO:0000259" key="6">
    <source>
        <dbReference type="Pfam" id="PF02826"/>
    </source>
</evidence>
<dbReference type="FunFam" id="3.40.50.720:FF:000213">
    <property type="entry name" value="Putative 2-hydroxyacid dehydrogenase"/>
    <property type="match status" value="1"/>
</dbReference>
<accession>A0A0B6RMP5</accession>
<evidence type="ECO:0000256" key="3">
    <source>
        <dbReference type="ARBA" id="ARBA00023027"/>
    </source>
</evidence>
<protein>
    <submittedName>
        <fullName evidence="7">D-isomer specific 2-hydoxyaciddehydrogenase,NAD-bindin</fullName>
        <ecNumber evidence="7">1.1.1.95</ecNumber>
    </submittedName>
</protein>
<organism evidence="7 8">
    <name type="scientific">Burkholderia plantarii</name>
    <dbReference type="NCBI Taxonomy" id="41899"/>
    <lineage>
        <taxon>Bacteria</taxon>
        <taxon>Pseudomonadati</taxon>
        <taxon>Pseudomonadota</taxon>
        <taxon>Betaproteobacteria</taxon>
        <taxon>Burkholderiales</taxon>
        <taxon>Burkholderiaceae</taxon>
        <taxon>Burkholderia</taxon>
    </lineage>
</organism>
<dbReference type="Proteomes" id="UP000031838">
    <property type="component" value="Chromosome 1"/>
</dbReference>
<dbReference type="HOGENOM" id="CLU_019796_1_2_4"/>
<dbReference type="SUPFAM" id="SSF51735">
    <property type="entry name" value="NAD(P)-binding Rossmann-fold domains"/>
    <property type="match status" value="1"/>
</dbReference>
<dbReference type="EMBL" id="CP002580">
    <property type="protein sequence ID" value="AJK46597.1"/>
    <property type="molecule type" value="Genomic_DNA"/>
</dbReference>
<dbReference type="RefSeq" id="WP_042626618.1">
    <property type="nucleotide sequence ID" value="NZ_CP002580.1"/>
</dbReference>
<dbReference type="GO" id="GO:0030267">
    <property type="term" value="F:glyoxylate reductase (NADPH) activity"/>
    <property type="evidence" value="ECO:0007669"/>
    <property type="project" value="TreeGrafter"/>
</dbReference>
<dbReference type="GO" id="GO:0051287">
    <property type="term" value="F:NAD binding"/>
    <property type="evidence" value="ECO:0007669"/>
    <property type="project" value="InterPro"/>
</dbReference>
<dbReference type="SUPFAM" id="SSF52283">
    <property type="entry name" value="Formate/glycerate dehydrogenase catalytic domain-like"/>
    <property type="match status" value="1"/>
</dbReference>
<dbReference type="CDD" id="cd12156">
    <property type="entry name" value="HPPR"/>
    <property type="match status" value="1"/>
</dbReference>
<dbReference type="Gene3D" id="3.40.50.720">
    <property type="entry name" value="NAD(P)-binding Rossmann-like Domain"/>
    <property type="match status" value="2"/>
</dbReference>
<evidence type="ECO:0000256" key="1">
    <source>
        <dbReference type="ARBA" id="ARBA00022857"/>
    </source>
</evidence>
<dbReference type="InterPro" id="IPR036291">
    <property type="entry name" value="NAD(P)-bd_dom_sf"/>
</dbReference>
<evidence type="ECO:0000256" key="4">
    <source>
        <dbReference type="RuleBase" id="RU003719"/>
    </source>
</evidence>
<dbReference type="AlphaFoldDB" id="A0A0B6RMP5"/>
<dbReference type="InterPro" id="IPR050223">
    <property type="entry name" value="D-isomer_2-hydroxyacid_DH"/>
</dbReference>
<sequence>MSKEAILVVTRYPEADMVALSERYELHVLAEAPDRAALLAGLAPRVRVLATNGEAGADAALIDALPKLEIIVSYGVGVDAIDLAHAARRGVRVTNTPDVLTEDVADMGLALMLAVAREIVRNDARTRAGEWGREAFTLTSRMFGKRLGIVGLGRVGRAVARRAAAFEMRIAYTDRQRFDDVPYAFHASAVELAAQADYLMVCAAADQMPRGAIGREVFDALGPDGFLINIARGSIIDEPVLIDYLGDGRLRGAALDVFWNEPAIDRRLLALPNVVLQPHRASATVETRAAMAGLVRANLEAYLEGRPLVTEFTAHLAKAG</sequence>
<dbReference type="InterPro" id="IPR006139">
    <property type="entry name" value="D-isomer_2_OHA_DH_cat_dom"/>
</dbReference>
<dbReference type="GO" id="GO:0004617">
    <property type="term" value="F:phosphoglycerate dehydrogenase activity"/>
    <property type="evidence" value="ECO:0007669"/>
    <property type="project" value="UniProtKB-EC"/>
</dbReference>
<keyword evidence="3" id="KW-0520">NAD</keyword>
<feature type="domain" description="D-isomer specific 2-hydroxyacid dehydrogenase catalytic" evidence="5">
    <location>
        <begin position="7"/>
        <end position="308"/>
    </location>
</feature>
<dbReference type="EC" id="1.1.1.95" evidence="7"/>
<name>A0A0B6RMP5_BURPL</name>
<comment type="similarity">
    <text evidence="4">Belongs to the D-isomer specific 2-hydroxyacid dehydrogenase family.</text>
</comment>
<proteinExistence type="inferred from homology"/>
<keyword evidence="1" id="KW-0521">NADP</keyword>
<dbReference type="Pfam" id="PF02826">
    <property type="entry name" value="2-Hacid_dh_C"/>
    <property type="match status" value="1"/>
</dbReference>
<dbReference type="KEGG" id="bgp:BGL_1c20880"/>
<evidence type="ECO:0000313" key="8">
    <source>
        <dbReference type="Proteomes" id="UP000031838"/>
    </source>
</evidence>
<keyword evidence="8" id="KW-1185">Reference proteome</keyword>
<dbReference type="InterPro" id="IPR006140">
    <property type="entry name" value="D-isomer_DH_NAD-bd"/>
</dbReference>
<evidence type="ECO:0000256" key="2">
    <source>
        <dbReference type="ARBA" id="ARBA00023002"/>
    </source>
</evidence>
<dbReference type="Pfam" id="PF00389">
    <property type="entry name" value="2-Hacid_dh"/>
    <property type="match status" value="1"/>
</dbReference>
<keyword evidence="2 4" id="KW-0560">Oxidoreductase</keyword>
<gene>
    <name evidence="7" type="ORF">BGL_1c20880</name>
</gene>
<feature type="domain" description="D-isomer specific 2-hydroxyacid dehydrogenase NAD-binding" evidence="6">
    <location>
        <begin position="109"/>
        <end position="281"/>
    </location>
</feature>
<evidence type="ECO:0000313" key="7">
    <source>
        <dbReference type="EMBL" id="AJK46597.1"/>
    </source>
</evidence>
<reference evidence="8" key="1">
    <citation type="submission" date="2011-03" db="EMBL/GenBank/DDBJ databases">
        <authorList>
            <person name="Voget S."/>
            <person name="Streit W.R."/>
            <person name="Jaeger K.E."/>
            <person name="Daniel R."/>
        </authorList>
    </citation>
    <scope>NUCLEOTIDE SEQUENCE [LARGE SCALE GENOMIC DNA]</scope>
    <source>
        <strain evidence="8">PG1</strain>
    </source>
</reference>
<reference evidence="7 8" key="2">
    <citation type="journal article" date="2016" name="Appl. Microbiol. Biotechnol.">
        <title>Mutations improving production and secretion of extracellular lipase by Burkholderia glumae PG1.</title>
        <authorList>
            <person name="Knapp A."/>
            <person name="Voget S."/>
            <person name="Gao R."/>
            <person name="Zaburannyi N."/>
            <person name="Krysciak D."/>
            <person name="Breuer M."/>
            <person name="Hauer B."/>
            <person name="Streit W.R."/>
            <person name="Muller R."/>
            <person name="Daniel R."/>
            <person name="Jaeger K.E."/>
        </authorList>
    </citation>
    <scope>NUCLEOTIDE SEQUENCE [LARGE SCALE GENOMIC DNA]</scope>
    <source>
        <strain evidence="7 8">PG1</strain>
    </source>
</reference>
<dbReference type="GO" id="GO:0016618">
    <property type="term" value="F:hydroxypyruvate reductase [NAD(P)H] activity"/>
    <property type="evidence" value="ECO:0007669"/>
    <property type="project" value="TreeGrafter"/>
</dbReference>
<evidence type="ECO:0000259" key="5">
    <source>
        <dbReference type="Pfam" id="PF00389"/>
    </source>
</evidence>